<dbReference type="Proteomes" id="UP001366166">
    <property type="component" value="Chromosome"/>
</dbReference>
<proteinExistence type="predicted"/>
<dbReference type="InterPro" id="IPR050993">
    <property type="entry name" value="Isochorismatase_domain"/>
</dbReference>
<dbReference type="KEGG" id="dmp:FAK_04350"/>
<keyword evidence="2" id="KW-0378">Hydrolase</keyword>
<evidence type="ECO:0000259" key="1">
    <source>
        <dbReference type="Pfam" id="PF00857"/>
    </source>
</evidence>
<protein>
    <submittedName>
        <fullName evidence="2">Hydrolase</fullName>
    </submittedName>
</protein>
<dbReference type="PANTHER" id="PTHR14119">
    <property type="entry name" value="HYDROLASE"/>
    <property type="match status" value="1"/>
</dbReference>
<dbReference type="InterPro" id="IPR000868">
    <property type="entry name" value="Isochorismatase-like_dom"/>
</dbReference>
<dbReference type="Pfam" id="PF00857">
    <property type="entry name" value="Isochorismatase"/>
    <property type="match status" value="1"/>
</dbReference>
<dbReference type="PANTHER" id="PTHR14119:SF3">
    <property type="entry name" value="ISOCHORISMATASE DOMAIN-CONTAINING PROTEIN 2"/>
    <property type="match status" value="1"/>
</dbReference>
<dbReference type="Gene3D" id="3.40.50.850">
    <property type="entry name" value="Isochorismatase-like"/>
    <property type="match status" value="1"/>
</dbReference>
<evidence type="ECO:0000313" key="2">
    <source>
        <dbReference type="EMBL" id="BEQ13369.1"/>
    </source>
</evidence>
<organism evidence="2 3">
    <name type="scientific">Desulfoferula mesophila</name>
    <dbReference type="NCBI Taxonomy" id="3058419"/>
    <lineage>
        <taxon>Bacteria</taxon>
        <taxon>Pseudomonadati</taxon>
        <taxon>Thermodesulfobacteriota</taxon>
        <taxon>Desulfarculia</taxon>
        <taxon>Desulfarculales</taxon>
        <taxon>Desulfarculaceae</taxon>
        <taxon>Desulfoferula</taxon>
    </lineage>
</organism>
<accession>A0AAU9EFN2</accession>
<dbReference type="AlphaFoldDB" id="A0AAU9EFN2"/>
<dbReference type="SUPFAM" id="SSF52499">
    <property type="entry name" value="Isochorismatase-like hydrolases"/>
    <property type="match status" value="1"/>
</dbReference>
<dbReference type="EMBL" id="AP028679">
    <property type="protein sequence ID" value="BEQ13369.1"/>
    <property type="molecule type" value="Genomic_DNA"/>
</dbReference>
<gene>
    <name evidence="2" type="ORF">FAK_04350</name>
</gene>
<dbReference type="GO" id="GO:0016787">
    <property type="term" value="F:hydrolase activity"/>
    <property type="evidence" value="ECO:0007669"/>
    <property type="project" value="UniProtKB-KW"/>
</dbReference>
<dbReference type="InterPro" id="IPR036380">
    <property type="entry name" value="Isochorismatase-like_sf"/>
</dbReference>
<sequence>MEDMEHDLRKPPALLTPEQCLLVIIDMQQKLVPVMDDQERLVANVSRLARFARIMNLPVVVSEQKNLGPTIEEIASVLPHATTPVEKITFDCFACGPFQEKLWEQQKPVLVFAGIESHICVAQTALSALVGHEVHVISDAVASRYLPNREVALRRLEQAGAVISSTEMFMYELLGQAGTEEFRAVLPLVKEEP</sequence>
<feature type="domain" description="Isochorismatase-like" evidence="1">
    <location>
        <begin position="21"/>
        <end position="167"/>
    </location>
</feature>
<name>A0AAU9EFN2_9BACT</name>
<reference evidence="3" key="1">
    <citation type="journal article" date="2023" name="Arch. Microbiol.">
        <title>Desulfoferula mesophilus gen. nov. sp. nov., a mesophilic sulfate-reducing bacterium isolated from a brackish lake sediment.</title>
        <authorList>
            <person name="Watanabe T."/>
            <person name="Yabe T."/>
            <person name="Tsuji J.M."/>
            <person name="Fukui M."/>
        </authorList>
    </citation>
    <scope>NUCLEOTIDE SEQUENCE [LARGE SCALE GENOMIC DNA]</scope>
    <source>
        <strain evidence="3">12FAK</strain>
    </source>
</reference>
<keyword evidence="3" id="KW-1185">Reference proteome</keyword>
<evidence type="ECO:0000313" key="3">
    <source>
        <dbReference type="Proteomes" id="UP001366166"/>
    </source>
</evidence>